<feature type="region of interest" description="Disordered" evidence="15">
    <location>
        <begin position="672"/>
        <end position="744"/>
    </location>
</feature>
<dbReference type="AlphaFoldDB" id="A0A674N7X6"/>
<sequence length="919" mass="102126">MNQYSLADAMTDKGNFTVPKLSESNMGFGVLGVFLGLLLEVSTHGPPGMPRTSWRHQDLDLTEFSEPNVFNYSTLLLSEKGDALYVGAREAIFELSKKDVSVRNNKVLWNVADNHIAKCTLKGKSKERDCLNYIRVLQVVDDERLYACGTHAFQPQCDYLNLGNFSLSGRPEDGRGKCSFDPSQSFTTVMVDGELYSGTAYNFLGSEPIISRYSPSQSLLRTEYSTSWLNEPSFVFADVIREDADRGDGEGDKIYYFFTEVSVEYEFFSKLLIPRVARVCKGDLGGQRTLQKKWTSFLKAKLVCSMSELNFVFNVVHDIFILKGETWRDTVIYGVFTSQWGNVGLSAVCAYNIAAVEKVFSKGKYMQKATVEQSHTKWIRHNGATPSPRPGACINNQMRQQNISSSLHLPDKTLQFVKDHPLLEDPVLPIGNGPRLIAKDVNYTQIVVDRVQALDQKIYDVIFTGTDKGVLHKSVVFEKEVHIMEEIQLLKNPEPIKSLLFSSETRSLYAGSDSGVVQSPTAFCSHYQSCFDCILARDPYCAWDHRTATCVNIFDAPRQSHRRLIQSLNGDADKCPSMSPRALKDYKSVRVKLGSSAELPCVATSNLAQVMWKSNGTVLTETSSFLLMGEGGLLIYSVGPEDQGHYECWSIEWAPAAGKNFTRLLASYVLTLDPPPRPPHQTRHTTTTLSSQDASIERATESNASSSSVETSKTLPAAGSSTSSALPSSSTASSSKSHTGKGREAEVRLLPPLLKDQAWGVHAQEAFLLFCLALGPSDVTIHWLVNGHVLDRPIMEYRQSLGPRGFLVSSWLREGPLLKDARYRCIAEASTGNDMSELNVHLSIGDEGVSSRDLNHWRGALAEHEQLLKRWQKAWVGPCSCTGVCFPEERRTDGTSKPLCMFGFKVVFVFGSRLLLYFG</sequence>
<dbReference type="InterPro" id="IPR027231">
    <property type="entry name" value="Semaphorin"/>
</dbReference>
<dbReference type="SUPFAM" id="SSF101912">
    <property type="entry name" value="Sema domain"/>
    <property type="match status" value="1"/>
</dbReference>
<keyword evidence="8" id="KW-0524">Neurogenesis</keyword>
<name>A0A674N7X6_TAKRU</name>
<dbReference type="GO" id="GO:0005615">
    <property type="term" value="C:extracellular space"/>
    <property type="evidence" value="ECO:0007669"/>
    <property type="project" value="TreeGrafter"/>
</dbReference>
<organism evidence="18 19">
    <name type="scientific">Takifugu rubripes</name>
    <name type="common">Japanese pufferfish</name>
    <name type="synonym">Fugu rubripes</name>
    <dbReference type="NCBI Taxonomy" id="31033"/>
    <lineage>
        <taxon>Eukaryota</taxon>
        <taxon>Metazoa</taxon>
        <taxon>Chordata</taxon>
        <taxon>Craniata</taxon>
        <taxon>Vertebrata</taxon>
        <taxon>Euteleostomi</taxon>
        <taxon>Actinopterygii</taxon>
        <taxon>Neopterygii</taxon>
        <taxon>Teleostei</taxon>
        <taxon>Neoteleostei</taxon>
        <taxon>Acanthomorphata</taxon>
        <taxon>Eupercaria</taxon>
        <taxon>Tetraodontiformes</taxon>
        <taxon>Tetradontoidea</taxon>
        <taxon>Tetraodontidae</taxon>
        <taxon>Takifugu</taxon>
    </lineage>
</organism>
<dbReference type="SUPFAM" id="SSF103575">
    <property type="entry name" value="Plexin repeat"/>
    <property type="match status" value="1"/>
</dbReference>
<feature type="compositionally biased region" description="Low complexity" evidence="15">
    <location>
        <begin position="684"/>
        <end position="693"/>
    </location>
</feature>
<keyword evidence="6" id="KW-0732">Signal</keyword>
<dbReference type="InterPro" id="IPR036352">
    <property type="entry name" value="Semap_dom_sf"/>
</dbReference>
<evidence type="ECO:0000256" key="5">
    <source>
        <dbReference type="ARBA" id="ARBA00022692"/>
    </source>
</evidence>
<dbReference type="InterPro" id="IPR016201">
    <property type="entry name" value="PSI"/>
</dbReference>
<comment type="subcellular location">
    <subcellularLocation>
        <location evidence="1">Membrane</location>
        <topology evidence="1">Single-pass type I membrane protein</topology>
    </subcellularLocation>
</comment>
<evidence type="ECO:0000313" key="18">
    <source>
        <dbReference type="Ensembl" id="ENSTRUP00000069334.1"/>
    </source>
</evidence>
<dbReference type="InterPro" id="IPR013783">
    <property type="entry name" value="Ig-like_fold"/>
</dbReference>
<evidence type="ECO:0000256" key="3">
    <source>
        <dbReference type="ARBA" id="ARBA00022473"/>
    </source>
</evidence>
<dbReference type="GO" id="GO:0000122">
    <property type="term" value="P:negative regulation of transcription by RNA polymerase II"/>
    <property type="evidence" value="ECO:0007669"/>
    <property type="project" value="TreeGrafter"/>
</dbReference>
<evidence type="ECO:0000256" key="12">
    <source>
        <dbReference type="ARBA" id="ARBA00023180"/>
    </source>
</evidence>
<dbReference type="FunFam" id="3.30.1680.10:FF:000013">
    <property type="entry name" value="Semaphorin 4D"/>
    <property type="match status" value="1"/>
</dbReference>
<feature type="domain" description="Ig-like" evidence="16">
    <location>
        <begin position="727"/>
        <end position="841"/>
    </location>
</feature>
<dbReference type="GO" id="GO:0045499">
    <property type="term" value="F:chemorepellent activity"/>
    <property type="evidence" value="ECO:0007669"/>
    <property type="project" value="TreeGrafter"/>
</dbReference>
<evidence type="ECO:0000256" key="14">
    <source>
        <dbReference type="PROSITE-ProRule" id="PRU00352"/>
    </source>
</evidence>
<keyword evidence="11" id="KW-1015">Disulfide bond</keyword>
<dbReference type="SUPFAM" id="SSF48726">
    <property type="entry name" value="Immunoglobulin"/>
    <property type="match status" value="2"/>
</dbReference>
<keyword evidence="5" id="KW-0812">Transmembrane</keyword>
<evidence type="ECO:0000256" key="10">
    <source>
        <dbReference type="ARBA" id="ARBA00023136"/>
    </source>
</evidence>
<dbReference type="GO" id="GO:0043931">
    <property type="term" value="P:ossification involved in bone maturation"/>
    <property type="evidence" value="ECO:0007669"/>
    <property type="project" value="TreeGrafter"/>
</dbReference>
<dbReference type="InterPro" id="IPR002165">
    <property type="entry name" value="Plexin_repeat"/>
</dbReference>
<evidence type="ECO:0000256" key="15">
    <source>
        <dbReference type="SAM" id="MobiDB-lite"/>
    </source>
</evidence>
<dbReference type="InterPro" id="IPR007110">
    <property type="entry name" value="Ig-like_dom"/>
</dbReference>
<feature type="domain" description="Sema" evidence="17">
    <location>
        <begin position="51"/>
        <end position="521"/>
    </location>
</feature>
<feature type="compositionally biased region" description="Low complexity" evidence="15">
    <location>
        <begin position="701"/>
        <end position="737"/>
    </location>
</feature>
<dbReference type="Pfam" id="PF07679">
    <property type="entry name" value="I-set"/>
    <property type="match status" value="1"/>
</dbReference>
<keyword evidence="9" id="KW-1133">Transmembrane helix</keyword>
<keyword evidence="19" id="KW-1185">Reference proteome</keyword>
<protein>
    <submittedName>
        <fullName evidence="18">Semaphorin 4D</fullName>
    </submittedName>
</protein>
<reference evidence="18" key="3">
    <citation type="submission" date="2025-09" db="UniProtKB">
        <authorList>
            <consortium name="Ensembl"/>
        </authorList>
    </citation>
    <scope>IDENTIFICATION</scope>
</reference>
<dbReference type="InterPro" id="IPR001627">
    <property type="entry name" value="Semap_dom"/>
</dbReference>
<keyword evidence="4" id="KW-0597">Phosphoprotein</keyword>
<comment type="caution">
    <text evidence="14">Lacks conserved residue(s) required for the propagation of feature annotation.</text>
</comment>
<reference evidence="18 19" key="1">
    <citation type="journal article" date="2011" name="Genome Biol. Evol.">
        <title>Integration of the genetic map and genome assembly of fugu facilitates insights into distinct features of genome evolution in teleosts and mammals.</title>
        <authorList>
            <person name="Kai W."/>
            <person name="Kikuchi K."/>
            <person name="Tohari S."/>
            <person name="Chew A.K."/>
            <person name="Tay A."/>
            <person name="Fujiwara A."/>
            <person name="Hosoya S."/>
            <person name="Suetake H."/>
            <person name="Naruse K."/>
            <person name="Brenner S."/>
            <person name="Suzuki Y."/>
            <person name="Venkatesh B."/>
        </authorList>
    </citation>
    <scope>NUCLEOTIDE SEQUENCE [LARGE SCALE GENOMIC DNA]</scope>
</reference>
<evidence type="ECO:0000256" key="1">
    <source>
        <dbReference type="ARBA" id="ARBA00004479"/>
    </source>
</evidence>
<dbReference type="Pfam" id="PF01437">
    <property type="entry name" value="PSI"/>
    <property type="match status" value="1"/>
</dbReference>
<gene>
    <name evidence="18" type="primary">sema4d</name>
</gene>
<dbReference type="GO" id="GO:0007411">
    <property type="term" value="P:axon guidance"/>
    <property type="evidence" value="ECO:0007669"/>
    <property type="project" value="TreeGrafter"/>
</dbReference>
<dbReference type="CDD" id="cd00096">
    <property type="entry name" value="Ig"/>
    <property type="match status" value="1"/>
</dbReference>
<reference evidence="18" key="2">
    <citation type="submission" date="2025-08" db="UniProtKB">
        <authorList>
            <consortium name="Ensembl"/>
        </authorList>
    </citation>
    <scope>IDENTIFICATION</scope>
</reference>
<dbReference type="SMART" id="SM00409">
    <property type="entry name" value="IG"/>
    <property type="match status" value="2"/>
</dbReference>
<evidence type="ECO:0000256" key="7">
    <source>
        <dbReference type="ARBA" id="ARBA00022782"/>
    </source>
</evidence>
<dbReference type="InterPro" id="IPR015943">
    <property type="entry name" value="WD40/YVTN_repeat-like_dom_sf"/>
</dbReference>
<dbReference type="GO" id="GO:0030215">
    <property type="term" value="F:semaphorin receptor binding"/>
    <property type="evidence" value="ECO:0007669"/>
    <property type="project" value="InterPro"/>
</dbReference>
<dbReference type="Gene3D" id="2.130.10.10">
    <property type="entry name" value="YVTN repeat-like/Quinoprotein amine dehydrogenase"/>
    <property type="match status" value="1"/>
</dbReference>
<dbReference type="Gene3D" id="3.30.1680.10">
    <property type="entry name" value="ligand-binding face of the semaphorins, domain 2"/>
    <property type="match status" value="1"/>
</dbReference>
<dbReference type="Ensembl" id="ENSTRUT00000073911.1">
    <property type="protein sequence ID" value="ENSTRUP00000069334.1"/>
    <property type="gene ID" value="ENSTRUG00000010805.3"/>
</dbReference>
<evidence type="ECO:0000256" key="11">
    <source>
        <dbReference type="ARBA" id="ARBA00023157"/>
    </source>
</evidence>
<feature type="domain" description="Ig-like" evidence="16">
    <location>
        <begin position="576"/>
        <end position="648"/>
    </location>
</feature>
<dbReference type="OMA" id="PSRGWIQ"/>
<evidence type="ECO:0000256" key="6">
    <source>
        <dbReference type="ARBA" id="ARBA00022729"/>
    </source>
</evidence>
<dbReference type="InterPro" id="IPR013098">
    <property type="entry name" value="Ig_I-set"/>
</dbReference>
<keyword evidence="3" id="KW-0217">Developmental protein</keyword>
<keyword evidence="12" id="KW-0325">Glycoprotein</keyword>
<evidence type="ECO:0000313" key="19">
    <source>
        <dbReference type="Proteomes" id="UP000005226"/>
    </source>
</evidence>
<dbReference type="FunFam" id="2.130.10.10:FF:000033">
    <property type="entry name" value="Semaphorin 4B"/>
    <property type="match status" value="1"/>
</dbReference>
<dbReference type="GeneTree" id="ENSGT00940000159594"/>
<dbReference type="GO" id="GO:0001755">
    <property type="term" value="P:neural crest cell migration"/>
    <property type="evidence" value="ECO:0007669"/>
    <property type="project" value="TreeGrafter"/>
</dbReference>
<accession>A0A674N7X6</accession>
<evidence type="ECO:0000256" key="4">
    <source>
        <dbReference type="ARBA" id="ARBA00022553"/>
    </source>
</evidence>
<keyword evidence="7" id="KW-0221">Differentiation</keyword>
<dbReference type="GO" id="GO:0005886">
    <property type="term" value="C:plasma membrane"/>
    <property type="evidence" value="ECO:0007669"/>
    <property type="project" value="TreeGrafter"/>
</dbReference>
<evidence type="ECO:0000256" key="2">
    <source>
        <dbReference type="ARBA" id="ARBA00009492"/>
    </source>
</evidence>
<comment type="similarity">
    <text evidence="2">Belongs to the semaphorin family.</text>
</comment>
<keyword evidence="13" id="KW-0393">Immunoglobulin domain</keyword>
<dbReference type="InterPro" id="IPR003599">
    <property type="entry name" value="Ig_sub"/>
</dbReference>
<dbReference type="PROSITE" id="PS50835">
    <property type="entry name" value="IG_LIKE"/>
    <property type="match status" value="2"/>
</dbReference>
<dbReference type="PANTHER" id="PTHR11036:SF18">
    <property type="entry name" value="SEMAPHORIN-4D"/>
    <property type="match status" value="1"/>
</dbReference>
<evidence type="ECO:0000259" key="17">
    <source>
        <dbReference type="PROSITE" id="PS51004"/>
    </source>
</evidence>
<keyword evidence="10" id="KW-0472">Membrane</keyword>
<dbReference type="Pfam" id="PF01403">
    <property type="entry name" value="Sema"/>
    <property type="match status" value="1"/>
</dbReference>
<dbReference type="PROSITE" id="PS51004">
    <property type="entry name" value="SEMA"/>
    <property type="match status" value="1"/>
</dbReference>
<evidence type="ECO:0000259" key="16">
    <source>
        <dbReference type="PROSITE" id="PS50835"/>
    </source>
</evidence>
<dbReference type="SMART" id="SM00630">
    <property type="entry name" value="Sema"/>
    <property type="match status" value="1"/>
</dbReference>
<evidence type="ECO:0000256" key="9">
    <source>
        <dbReference type="ARBA" id="ARBA00022989"/>
    </source>
</evidence>
<dbReference type="GO" id="GO:0071526">
    <property type="term" value="P:semaphorin-plexin signaling pathway"/>
    <property type="evidence" value="ECO:0007669"/>
    <property type="project" value="TreeGrafter"/>
</dbReference>
<evidence type="ECO:0000256" key="13">
    <source>
        <dbReference type="ARBA" id="ARBA00023319"/>
    </source>
</evidence>
<dbReference type="PANTHER" id="PTHR11036">
    <property type="entry name" value="SEMAPHORIN"/>
    <property type="match status" value="1"/>
</dbReference>
<dbReference type="Proteomes" id="UP000005226">
    <property type="component" value="Chromosome 6"/>
</dbReference>
<evidence type="ECO:0000256" key="8">
    <source>
        <dbReference type="ARBA" id="ARBA00022902"/>
    </source>
</evidence>
<dbReference type="Gene3D" id="2.60.40.10">
    <property type="entry name" value="Immunoglobulins"/>
    <property type="match status" value="1"/>
</dbReference>
<proteinExistence type="inferred from homology"/>
<dbReference type="InParanoid" id="A0A674N7X6"/>
<dbReference type="GO" id="GO:0030335">
    <property type="term" value="P:positive regulation of cell migration"/>
    <property type="evidence" value="ECO:0007669"/>
    <property type="project" value="TreeGrafter"/>
</dbReference>
<dbReference type="SMART" id="SM00423">
    <property type="entry name" value="PSI"/>
    <property type="match status" value="1"/>
</dbReference>
<dbReference type="InterPro" id="IPR036179">
    <property type="entry name" value="Ig-like_dom_sf"/>
</dbReference>